<dbReference type="InterPro" id="IPR013103">
    <property type="entry name" value="RVT_2"/>
</dbReference>
<gene>
    <name evidence="2" type="ORF">L3X38_022819</name>
</gene>
<proteinExistence type="predicted"/>
<dbReference type="Proteomes" id="UP001054821">
    <property type="component" value="Chromosome 4"/>
</dbReference>
<dbReference type="EMBL" id="JAJFAZ020000004">
    <property type="protein sequence ID" value="KAI5332690.1"/>
    <property type="molecule type" value="Genomic_DNA"/>
</dbReference>
<comment type="caution">
    <text evidence="2">The sequence shown here is derived from an EMBL/GenBank/DDBJ whole genome shotgun (WGS) entry which is preliminary data.</text>
</comment>
<dbReference type="PANTHER" id="PTHR43383:SF2">
    <property type="entry name" value="AMIDOHYDROLASE 2 FAMILY PROTEIN"/>
    <property type="match status" value="1"/>
</dbReference>
<feature type="domain" description="Reverse transcriptase Ty1/copia-type" evidence="1">
    <location>
        <begin position="77"/>
        <end position="259"/>
    </location>
</feature>
<evidence type="ECO:0000313" key="3">
    <source>
        <dbReference type="Proteomes" id="UP001054821"/>
    </source>
</evidence>
<dbReference type="SUPFAM" id="SSF56672">
    <property type="entry name" value="DNA/RNA polymerases"/>
    <property type="match status" value="1"/>
</dbReference>
<evidence type="ECO:0000313" key="2">
    <source>
        <dbReference type="EMBL" id="KAI5332690.1"/>
    </source>
</evidence>
<dbReference type="InterPro" id="IPR043502">
    <property type="entry name" value="DNA/RNA_pol_sf"/>
</dbReference>
<dbReference type="AlphaFoldDB" id="A0AAD4VWP4"/>
<sequence>MFYRLDFRGVLRYCYSPEGKARHAIAHYMSDHKLFPECKAFVTRMDSFKISTRVEVAFNDPKWVEAMNIEMKALQKNNTWDIVNLPKETKPVGCKWAFTVKYNADGTVGRYKARLVAKRLTHMYGVDYHDTFALVAKMNTVRVLLSLVISMDWTLRQFDVKNAFLHGELKEEVYMSLPPGYSVIGDTRNECKLKKALYGLKQFPRAWFDRFTAAMNNFGYQKANTNHILFIKHSAGNVTLWIIYVDDMIITGDDTVEFEEL</sequence>
<reference evidence="2 3" key="1">
    <citation type="journal article" date="2022" name="G3 (Bethesda)">
        <title>Whole-genome sequence and methylome profiling of the almond [Prunus dulcis (Mill.) D.A. Webb] cultivar 'Nonpareil'.</title>
        <authorList>
            <person name="D'Amico-Willman K.M."/>
            <person name="Ouma W.Z."/>
            <person name="Meulia T."/>
            <person name="Sideli G.M."/>
            <person name="Gradziel T.M."/>
            <person name="Fresnedo-Ramirez J."/>
        </authorList>
    </citation>
    <scope>NUCLEOTIDE SEQUENCE [LARGE SCALE GENOMIC DNA]</scope>
    <source>
        <strain evidence="2">Clone GOH B32 T37-40</strain>
    </source>
</reference>
<organism evidence="2 3">
    <name type="scientific">Prunus dulcis</name>
    <name type="common">Almond</name>
    <name type="synonym">Amygdalus dulcis</name>
    <dbReference type="NCBI Taxonomy" id="3755"/>
    <lineage>
        <taxon>Eukaryota</taxon>
        <taxon>Viridiplantae</taxon>
        <taxon>Streptophyta</taxon>
        <taxon>Embryophyta</taxon>
        <taxon>Tracheophyta</taxon>
        <taxon>Spermatophyta</taxon>
        <taxon>Magnoliopsida</taxon>
        <taxon>eudicotyledons</taxon>
        <taxon>Gunneridae</taxon>
        <taxon>Pentapetalae</taxon>
        <taxon>rosids</taxon>
        <taxon>fabids</taxon>
        <taxon>Rosales</taxon>
        <taxon>Rosaceae</taxon>
        <taxon>Amygdaloideae</taxon>
        <taxon>Amygdaleae</taxon>
        <taxon>Prunus</taxon>
    </lineage>
</organism>
<accession>A0AAD4VWP4</accession>
<protein>
    <recommendedName>
        <fullName evidence="1">Reverse transcriptase Ty1/copia-type domain-containing protein</fullName>
    </recommendedName>
</protein>
<name>A0AAD4VWP4_PRUDU</name>
<dbReference type="PANTHER" id="PTHR43383">
    <property type="entry name" value="NODULIN 6"/>
    <property type="match status" value="1"/>
</dbReference>
<dbReference type="Pfam" id="PF07727">
    <property type="entry name" value="RVT_2"/>
    <property type="match status" value="1"/>
</dbReference>
<keyword evidence="3" id="KW-1185">Reference proteome</keyword>
<evidence type="ECO:0000259" key="1">
    <source>
        <dbReference type="Pfam" id="PF07727"/>
    </source>
</evidence>